<evidence type="ECO:0000313" key="17">
    <source>
        <dbReference type="EMBL" id="MFC4727963.1"/>
    </source>
</evidence>
<evidence type="ECO:0000256" key="7">
    <source>
        <dbReference type="ARBA" id="ARBA00022723"/>
    </source>
</evidence>
<dbReference type="PRINTS" id="PR00119">
    <property type="entry name" value="CATATPASE"/>
</dbReference>
<evidence type="ECO:0000256" key="9">
    <source>
        <dbReference type="ARBA" id="ARBA00022840"/>
    </source>
</evidence>
<evidence type="ECO:0000259" key="16">
    <source>
        <dbReference type="PROSITE" id="PS50846"/>
    </source>
</evidence>
<comment type="subcellular location">
    <subcellularLocation>
        <location evidence="1">Cell membrane</location>
        <topology evidence="1">Multi-pass membrane protein</topology>
    </subcellularLocation>
</comment>
<dbReference type="Gene3D" id="3.30.70.100">
    <property type="match status" value="1"/>
</dbReference>
<keyword evidence="7 15" id="KW-0479">Metal-binding</keyword>
<evidence type="ECO:0000256" key="4">
    <source>
        <dbReference type="ARBA" id="ARBA00022475"/>
    </source>
</evidence>
<dbReference type="NCBIfam" id="TIGR01511">
    <property type="entry name" value="ATPase-IB1_Cu"/>
    <property type="match status" value="1"/>
</dbReference>
<feature type="transmembrane region" description="Helical" evidence="15">
    <location>
        <begin position="174"/>
        <end position="194"/>
    </location>
</feature>
<dbReference type="InterPro" id="IPR008250">
    <property type="entry name" value="ATPase_P-typ_transduc_dom_A_sf"/>
</dbReference>
<comment type="caution">
    <text evidence="17">The sequence shown here is derived from an EMBL/GenBank/DDBJ whole genome shotgun (WGS) entry which is preliminary data.</text>
</comment>
<dbReference type="Pfam" id="PF12156">
    <property type="entry name" value="ATPase-cat_bd"/>
    <property type="match status" value="1"/>
</dbReference>
<keyword evidence="14 15" id="KW-0472">Membrane</keyword>
<proteinExistence type="inferred from homology"/>
<reference evidence="18" key="1">
    <citation type="journal article" date="2019" name="Int. J. Syst. Evol. Microbiol.">
        <title>The Global Catalogue of Microorganisms (GCM) 10K type strain sequencing project: providing services to taxonomists for standard genome sequencing and annotation.</title>
        <authorList>
            <consortium name="The Broad Institute Genomics Platform"/>
            <consortium name="The Broad Institute Genome Sequencing Center for Infectious Disease"/>
            <person name="Wu L."/>
            <person name="Ma J."/>
        </authorList>
    </citation>
    <scope>NUCLEOTIDE SEQUENCE [LARGE SCALE GENOMIC DNA]</scope>
    <source>
        <strain evidence="18">CGMCC 1.13574</strain>
    </source>
</reference>
<keyword evidence="13" id="KW-0406">Ion transport</keyword>
<keyword evidence="18" id="KW-1185">Reference proteome</keyword>
<evidence type="ECO:0000256" key="13">
    <source>
        <dbReference type="ARBA" id="ARBA00023065"/>
    </source>
</evidence>
<dbReference type="InterPro" id="IPR023298">
    <property type="entry name" value="ATPase_P-typ_TM_dom_sf"/>
</dbReference>
<dbReference type="InterPro" id="IPR023299">
    <property type="entry name" value="ATPase_P-typ_cyto_dom_N"/>
</dbReference>
<dbReference type="InterPro" id="IPR001757">
    <property type="entry name" value="P_typ_ATPase"/>
</dbReference>
<dbReference type="RefSeq" id="WP_377003983.1">
    <property type="nucleotide sequence ID" value="NZ_JBHSGG010000019.1"/>
</dbReference>
<evidence type="ECO:0000256" key="2">
    <source>
        <dbReference type="ARBA" id="ARBA00006024"/>
    </source>
</evidence>
<feature type="transmembrane region" description="Helical" evidence="15">
    <location>
        <begin position="423"/>
        <end position="441"/>
    </location>
</feature>
<dbReference type="NCBIfam" id="TIGR01494">
    <property type="entry name" value="ATPase_P-type"/>
    <property type="match status" value="2"/>
</dbReference>
<keyword evidence="4 15" id="KW-1003">Cell membrane</keyword>
<feature type="transmembrane region" description="Helical" evidence="15">
    <location>
        <begin position="739"/>
        <end position="755"/>
    </location>
</feature>
<keyword evidence="11" id="KW-1278">Translocase</keyword>
<feature type="transmembrane region" description="Helical" evidence="15">
    <location>
        <begin position="239"/>
        <end position="255"/>
    </location>
</feature>
<evidence type="ECO:0000256" key="12">
    <source>
        <dbReference type="ARBA" id="ARBA00022989"/>
    </source>
</evidence>
<evidence type="ECO:0000256" key="3">
    <source>
        <dbReference type="ARBA" id="ARBA00022448"/>
    </source>
</evidence>
<dbReference type="Pfam" id="PF00702">
    <property type="entry name" value="Hydrolase"/>
    <property type="match status" value="1"/>
</dbReference>
<accession>A0ABV9NMD5</accession>
<dbReference type="SUPFAM" id="SSF81653">
    <property type="entry name" value="Calcium ATPase, transduction domain A"/>
    <property type="match status" value="1"/>
</dbReference>
<feature type="transmembrane region" description="Helical" evidence="15">
    <location>
        <begin position="206"/>
        <end position="227"/>
    </location>
</feature>
<dbReference type="NCBIfam" id="TIGR01525">
    <property type="entry name" value="ATPase-IB_hvy"/>
    <property type="match status" value="1"/>
</dbReference>
<protein>
    <submittedName>
        <fullName evidence="17">Heavy metal translocating P-type ATPase</fullName>
    </submittedName>
</protein>
<sequence>MACFHCNEPIPPDCSLVARVGGVARPVCCIGCRAAAEWIEGLGLGDYYSLRSEPAVRGESDRPDFGAWDRPQLARLHVRRRGDGRAEAVVLVEGLRCAACAWLIEHALGRLPGVHEVGVNAPARRVRLLFDPERTRLSTLLEAMARLGYVPQPLDAEALDSLRQRETRDALKRLVVAGLGAMQAMMYAVALYAGAFDGIDPAVRDFFRWVGFVVATPVVLYSARPFFAGALREWRSRRLSMDTPVAIAIGLIYVASLVETLRGGHEIYFDSVTMFVFFLLTGRYVEMRARHRAGDVVDALARLQPTLAERRGADGYEQVGVHELEPGDVVRVAAGASVPADGVLVGPACRVDESLLSGESTPRRHAPGDALIAGSLVLDGPVEVRVQRVGAETVLSGIVQMVTRAATRKPRLARMADVRATHFVIRVLTLTVLTALGWTLVRPEQAFAAALAVLVVSCPCAFALAVPSALTRALAVLARRGVLVMDADALEALAGADCVVFDKTGTLSLPHVDPAAVEVLRGSRREALALAAALEQGNTHPLAAAVRAAAGDAPLPEAVDLAQVAGAGVEGSIDGRRLRLGRADFAGGDGGDALLLADADGPIARFPVGERPRPGTADLIARLQAEGMRVEILSGDAPARVAAMAATLGIRDWQAAATPADKLARVAALREGGARVVVVGDGINDAPVLAAADVAVALGSGTALAQAVSGLLLTGERLDGVLEARQLGRRMLAVLRQNLNWALGYNLSVVPLAAFGFVPPWLAALGMSASSVVVIMNSLRIDLPAAPAGEAGATREALA</sequence>
<keyword evidence="9 15" id="KW-0067">ATP-binding</keyword>
<evidence type="ECO:0000256" key="10">
    <source>
        <dbReference type="ARBA" id="ARBA00022842"/>
    </source>
</evidence>
<dbReference type="SUPFAM" id="SSF81665">
    <property type="entry name" value="Calcium ATPase, transmembrane domain M"/>
    <property type="match status" value="1"/>
</dbReference>
<feature type="transmembrane region" description="Helical" evidence="15">
    <location>
        <begin position="447"/>
        <end position="470"/>
    </location>
</feature>
<gene>
    <name evidence="17" type="ORF">ACFO3Q_07255</name>
</gene>
<dbReference type="EMBL" id="JBHSGG010000019">
    <property type="protein sequence ID" value="MFC4727963.1"/>
    <property type="molecule type" value="Genomic_DNA"/>
</dbReference>
<comment type="similarity">
    <text evidence="2 15">Belongs to the cation transport ATPase (P-type) (TC 3.A.3) family. Type IB subfamily.</text>
</comment>
<dbReference type="Pfam" id="PF00403">
    <property type="entry name" value="HMA"/>
    <property type="match status" value="1"/>
</dbReference>
<dbReference type="SUPFAM" id="SSF56784">
    <property type="entry name" value="HAD-like"/>
    <property type="match status" value="1"/>
</dbReference>
<dbReference type="PROSITE" id="PS50846">
    <property type="entry name" value="HMA_2"/>
    <property type="match status" value="1"/>
</dbReference>
<keyword evidence="8 15" id="KW-0547">Nucleotide-binding</keyword>
<evidence type="ECO:0000313" key="18">
    <source>
        <dbReference type="Proteomes" id="UP001595892"/>
    </source>
</evidence>
<dbReference type="CDD" id="cd00371">
    <property type="entry name" value="HMA"/>
    <property type="match status" value="1"/>
</dbReference>
<name>A0ABV9NMD5_9GAMM</name>
<dbReference type="PRINTS" id="PR00943">
    <property type="entry name" value="CUATPASE"/>
</dbReference>
<dbReference type="InterPro" id="IPR027256">
    <property type="entry name" value="P-typ_ATPase_IB"/>
</dbReference>
<dbReference type="PANTHER" id="PTHR43520">
    <property type="entry name" value="ATP7, ISOFORM B"/>
    <property type="match status" value="1"/>
</dbReference>
<keyword evidence="5" id="KW-0597">Phosphoprotein</keyword>
<dbReference type="InterPro" id="IPR059000">
    <property type="entry name" value="ATPase_P-type_domA"/>
</dbReference>
<dbReference type="InterPro" id="IPR021993">
    <property type="entry name" value="ATPase-cat-bd"/>
</dbReference>
<dbReference type="InterPro" id="IPR023214">
    <property type="entry name" value="HAD_sf"/>
</dbReference>
<dbReference type="PANTHER" id="PTHR43520:SF5">
    <property type="entry name" value="CATION-TRANSPORTING P-TYPE ATPASE-RELATED"/>
    <property type="match status" value="1"/>
</dbReference>
<feature type="domain" description="HMA" evidence="16">
    <location>
        <begin position="86"/>
        <end position="152"/>
    </location>
</feature>
<dbReference type="InterPro" id="IPR006121">
    <property type="entry name" value="HMA_dom"/>
</dbReference>
<dbReference type="SUPFAM" id="SSF55008">
    <property type="entry name" value="HMA, heavy metal-associated domain"/>
    <property type="match status" value="1"/>
</dbReference>
<dbReference type="NCBIfam" id="TIGR01512">
    <property type="entry name" value="ATPase-IB2_Cd"/>
    <property type="match status" value="1"/>
</dbReference>
<evidence type="ECO:0000256" key="15">
    <source>
        <dbReference type="RuleBase" id="RU362081"/>
    </source>
</evidence>
<evidence type="ECO:0000256" key="6">
    <source>
        <dbReference type="ARBA" id="ARBA00022692"/>
    </source>
</evidence>
<evidence type="ECO:0000256" key="8">
    <source>
        <dbReference type="ARBA" id="ARBA00022741"/>
    </source>
</evidence>
<feature type="transmembrane region" description="Helical" evidence="15">
    <location>
        <begin position="267"/>
        <end position="285"/>
    </location>
</feature>
<dbReference type="Gene3D" id="3.40.1110.10">
    <property type="entry name" value="Calcium-transporting ATPase, cytoplasmic domain N"/>
    <property type="match status" value="1"/>
</dbReference>
<keyword evidence="3" id="KW-0813">Transport</keyword>
<keyword evidence="10" id="KW-0460">Magnesium</keyword>
<evidence type="ECO:0000256" key="11">
    <source>
        <dbReference type="ARBA" id="ARBA00022967"/>
    </source>
</evidence>
<keyword evidence="6 15" id="KW-0812">Transmembrane</keyword>
<dbReference type="InterPro" id="IPR036163">
    <property type="entry name" value="HMA_dom_sf"/>
</dbReference>
<dbReference type="Pfam" id="PF00122">
    <property type="entry name" value="E1-E2_ATPase"/>
    <property type="match status" value="1"/>
</dbReference>
<dbReference type="Gene3D" id="3.40.50.1000">
    <property type="entry name" value="HAD superfamily/HAD-like"/>
    <property type="match status" value="1"/>
</dbReference>
<evidence type="ECO:0000256" key="1">
    <source>
        <dbReference type="ARBA" id="ARBA00004651"/>
    </source>
</evidence>
<dbReference type="InterPro" id="IPR036412">
    <property type="entry name" value="HAD-like_sf"/>
</dbReference>
<evidence type="ECO:0000256" key="14">
    <source>
        <dbReference type="ARBA" id="ARBA00023136"/>
    </source>
</evidence>
<dbReference type="Gene3D" id="2.70.150.10">
    <property type="entry name" value="Calcium-transporting ATPase, cytoplasmic transduction domain A"/>
    <property type="match status" value="1"/>
</dbReference>
<dbReference type="Proteomes" id="UP001595892">
    <property type="component" value="Unassembled WGS sequence"/>
</dbReference>
<organism evidence="17 18">
    <name type="scientific">Coralloluteibacterium thermophilum</name>
    <dbReference type="NCBI Taxonomy" id="2707049"/>
    <lineage>
        <taxon>Bacteria</taxon>
        <taxon>Pseudomonadati</taxon>
        <taxon>Pseudomonadota</taxon>
        <taxon>Gammaproteobacteria</taxon>
        <taxon>Lysobacterales</taxon>
        <taxon>Lysobacteraceae</taxon>
        <taxon>Coralloluteibacterium</taxon>
    </lineage>
</organism>
<keyword evidence="12 15" id="KW-1133">Transmembrane helix</keyword>
<evidence type="ECO:0000256" key="5">
    <source>
        <dbReference type="ARBA" id="ARBA00022553"/>
    </source>
</evidence>